<feature type="region of interest" description="Disordered" evidence="11">
    <location>
        <begin position="283"/>
        <end position="303"/>
    </location>
</feature>
<dbReference type="FunFam" id="1.10.390.10:FF:000011">
    <property type="entry name" value="Transcription initiation factor TFIID subunit"/>
    <property type="match status" value="1"/>
</dbReference>
<dbReference type="Proteomes" id="UP001194580">
    <property type="component" value="Unassembled WGS sequence"/>
</dbReference>
<dbReference type="Gene3D" id="2.60.40.1730">
    <property type="entry name" value="tricorn interacting facor f3 domain"/>
    <property type="match status" value="1"/>
</dbReference>
<dbReference type="SMART" id="SM00297">
    <property type="entry name" value="BROMO"/>
    <property type="match status" value="4"/>
</dbReference>
<dbReference type="GO" id="GO:0005669">
    <property type="term" value="C:transcription factor TFIID complex"/>
    <property type="evidence" value="ECO:0007669"/>
    <property type="project" value="InterPro"/>
</dbReference>
<feature type="compositionally biased region" description="Low complexity" evidence="11">
    <location>
        <begin position="1579"/>
        <end position="1608"/>
    </location>
</feature>
<feature type="compositionally biased region" description="Low complexity" evidence="11">
    <location>
        <begin position="2161"/>
        <end position="2176"/>
    </location>
</feature>
<feature type="compositionally biased region" description="Low complexity" evidence="11">
    <location>
        <begin position="1768"/>
        <end position="1783"/>
    </location>
</feature>
<feature type="compositionally biased region" description="Basic and acidic residues" evidence="11">
    <location>
        <begin position="2458"/>
        <end position="2476"/>
    </location>
</feature>
<feature type="domain" description="Bromo" evidence="12">
    <location>
        <begin position="1623"/>
        <end position="1695"/>
    </location>
</feature>
<evidence type="ECO:0000256" key="11">
    <source>
        <dbReference type="SAM" id="MobiDB-lite"/>
    </source>
</evidence>
<dbReference type="EMBL" id="JAAAIL010000140">
    <property type="protein sequence ID" value="KAG0279219.1"/>
    <property type="molecule type" value="Genomic_DNA"/>
</dbReference>
<comment type="caution">
    <text evidence="13">The sequence shown here is derived from an EMBL/GenBank/DDBJ whole genome shotgun (WGS) entry which is preliminary data.</text>
</comment>
<dbReference type="CDD" id="cd09839">
    <property type="entry name" value="M1_like_TAF2"/>
    <property type="match status" value="1"/>
</dbReference>
<gene>
    <name evidence="13" type="ORF">BGZ95_001952</name>
</gene>
<dbReference type="GO" id="GO:0003682">
    <property type="term" value="F:chromatin binding"/>
    <property type="evidence" value="ECO:0007669"/>
    <property type="project" value="TreeGrafter"/>
</dbReference>
<evidence type="ECO:0000313" key="13">
    <source>
        <dbReference type="EMBL" id="KAG0279219.1"/>
    </source>
</evidence>
<dbReference type="PANTHER" id="PTHR15137:SF9">
    <property type="entry name" value="TRANSCRIPTION INITIATION FACTOR TFIID SUBUNIT 2"/>
    <property type="match status" value="1"/>
</dbReference>
<evidence type="ECO:0000313" key="14">
    <source>
        <dbReference type="Proteomes" id="UP001194580"/>
    </source>
</evidence>
<dbReference type="Pfam" id="PF25316">
    <property type="entry name" value="TAF2_3rd"/>
    <property type="match status" value="1"/>
</dbReference>
<feature type="region of interest" description="Disordered" evidence="11">
    <location>
        <begin position="1741"/>
        <end position="1799"/>
    </location>
</feature>
<feature type="compositionally biased region" description="Basic residues" evidence="11">
    <location>
        <begin position="2390"/>
        <end position="2407"/>
    </location>
</feature>
<dbReference type="Pfam" id="PF00439">
    <property type="entry name" value="Bromodomain"/>
    <property type="match status" value="4"/>
</dbReference>
<feature type="region of interest" description="Disordered" evidence="11">
    <location>
        <begin position="2044"/>
        <end position="2476"/>
    </location>
</feature>
<dbReference type="InterPro" id="IPR027268">
    <property type="entry name" value="Peptidase_M4/M1_CTD_sf"/>
</dbReference>
<dbReference type="GO" id="GO:0000976">
    <property type="term" value="F:transcription cis-regulatory region binding"/>
    <property type="evidence" value="ECO:0007669"/>
    <property type="project" value="TreeGrafter"/>
</dbReference>
<feature type="compositionally biased region" description="Low complexity" evidence="11">
    <location>
        <begin position="2290"/>
        <end position="2300"/>
    </location>
</feature>
<reference evidence="13" key="1">
    <citation type="journal article" date="2020" name="Fungal Divers.">
        <title>Resolving the Mortierellaceae phylogeny through synthesis of multi-gene phylogenetics and phylogenomics.</title>
        <authorList>
            <person name="Vandepol N."/>
            <person name="Liber J."/>
            <person name="Desiro A."/>
            <person name="Na H."/>
            <person name="Kennedy M."/>
            <person name="Barry K."/>
            <person name="Grigoriev I.V."/>
            <person name="Miller A.N."/>
            <person name="O'Donnell K."/>
            <person name="Stajich J.E."/>
            <person name="Bonito G."/>
        </authorList>
    </citation>
    <scope>NUCLEOTIDE SEQUENCE</scope>
    <source>
        <strain evidence="13">NRRL 28262</strain>
    </source>
</reference>
<feature type="compositionally biased region" description="Pro residues" evidence="11">
    <location>
        <begin position="1226"/>
        <end position="1246"/>
    </location>
</feature>
<evidence type="ECO:0000259" key="12">
    <source>
        <dbReference type="PROSITE" id="PS50014"/>
    </source>
</evidence>
<dbReference type="InterPro" id="IPR001487">
    <property type="entry name" value="Bromodomain"/>
</dbReference>
<feature type="compositionally biased region" description="Pro residues" evidence="11">
    <location>
        <begin position="1263"/>
        <end position="1277"/>
    </location>
</feature>
<proteinExistence type="inferred from homology"/>
<evidence type="ECO:0000256" key="10">
    <source>
        <dbReference type="PROSITE-ProRule" id="PRU00035"/>
    </source>
</evidence>
<protein>
    <recommendedName>
        <fullName evidence="3">Transcription initiation factor TFIID subunit 2</fullName>
    </recommendedName>
    <alternativeName>
        <fullName evidence="9">TBP-associated factor 2</fullName>
    </alternativeName>
</protein>
<feature type="compositionally biased region" description="Gly residues" evidence="11">
    <location>
        <begin position="2448"/>
        <end position="2457"/>
    </location>
</feature>
<evidence type="ECO:0000256" key="1">
    <source>
        <dbReference type="ARBA" id="ARBA00004123"/>
    </source>
</evidence>
<dbReference type="PRINTS" id="PR00503">
    <property type="entry name" value="BROMODOMAIN"/>
</dbReference>
<feature type="compositionally biased region" description="Pro residues" evidence="11">
    <location>
        <begin position="1540"/>
        <end position="1553"/>
    </location>
</feature>
<feature type="domain" description="Bromo" evidence="12">
    <location>
        <begin position="1954"/>
        <end position="2026"/>
    </location>
</feature>
<dbReference type="Gene3D" id="1.20.920.10">
    <property type="entry name" value="Bromodomain-like"/>
    <property type="match status" value="4"/>
</dbReference>
<feature type="compositionally biased region" description="Basic and acidic residues" evidence="11">
    <location>
        <begin position="1755"/>
        <end position="1765"/>
    </location>
</feature>
<dbReference type="InterPro" id="IPR057991">
    <property type="entry name" value="TPR_TAF2_C"/>
</dbReference>
<keyword evidence="5 10" id="KW-0103">Bromodomain</keyword>
<feature type="domain" description="Bromo" evidence="12">
    <location>
        <begin position="1814"/>
        <end position="1886"/>
    </location>
</feature>
<dbReference type="InterPro" id="IPR036427">
    <property type="entry name" value="Bromodomain-like_sf"/>
</dbReference>
<dbReference type="PRINTS" id="PR01217">
    <property type="entry name" value="PRICHEXTENSN"/>
</dbReference>
<keyword evidence="4" id="KW-0805">Transcription regulation</keyword>
<name>A0AAD4DIP9_9FUNG</name>
<feature type="compositionally biased region" description="Basic and acidic residues" evidence="11">
    <location>
        <begin position="2366"/>
        <end position="2389"/>
    </location>
</feature>
<feature type="compositionally biased region" description="Polar residues" evidence="11">
    <location>
        <begin position="1213"/>
        <end position="1223"/>
    </location>
</feature>
<feature type="domain" description="Bromo" evidence="12">
    <location>
        <begin position="1382"/>
        <end position="1454"/>
    </location>
</feature>
<feature type="region of interest" description="Disordered" evidence="11">
    <location>
        <begin position="582"/>
        <end position="601"/>
    </location>
</feature>
<dbReference type="PROSITE" id="PS00633">
    <property type="entry name" value="BROMODOMAIN_1"/>
    <property type="match status" value="1"/>
</dbReference>
<feature type="compositionally biased region" description="Basic and acidic residues" evidence="11">
    <location>
        <begin position="2408"/>
        <end position="2442"/>
    </location>
</feature>
<dbReference type="PANTHER" id="PTHR15137">
    <property type="entry name" value="TRANSCRIPTION INITIATION FACTOR TFIID"/>
    <property type="match status" value="1"/>
</dbReference>
<feature type="compositionally biased region" description="Low complexity" evidence="11">
    <location>
        <begin position="1554"/>
        <end position="1569"/>
    </location>
</feature>
<dbReference type="SUPFAM" id="SSF55486">
    <property type="entry name" value="Metalloproteases ('zincins'), catalytic domain"/>
    <property type="match status" value="1"/>
</dbReference>
<dbReference type="SUPFAM" id="SSF47370">
    <property type="entry name" value="Bromodomain"/>
    <property type="match status" value="4"/>
</dbReference>
<feature type="compositionally biased region" description="Low complexity" evidence="11">
    <location>
        <begin position="1483"/>
        <end position="1498"/>
    </location>
</feature>
<feature type="compositionally biased region" description="Low complexity" evidence="11">
    <location>
        <begin position="2118"/>
        <end position="2132"/>
    </location>
</feature>
<keyword evidence="6" id="KW-0804">Transcription</keyword>
<feature type="region of interest" description="Disordered" evidence="11">
    <location>
        <begin position="1211"/>
        <end position="1351"/>
    </location>
</feature>
<comment type="similarity">
    <text evidence="2">Belongs to the TAF2 family.</text>
</comment>
<dbReference type="GO" id="GO:0006325">
    <property type="term" value="P:chromatin organization"/>
    <property type="evidence" value="ECO:0007669"/>
    <property type="project" value="UniProtKB-ARBA"/>
</dbReference>
<comment type="function">
    <text evidence="8">Functions as a component of the DNA-binding general transcription factor complex TFIID. Binding of TFIID to a promoter (with or without TATA element) is the initial step in pre-initiation complex (PIC) formation. TFIID plays a key role in the regulation of gene expression by RNA polymerase II through different activities such as transcription activator interaction, core promoter recognition and selectivity, TFIIA and TFIIB interaction, chromatin modification (histone acetylation by TAF1), facilitation of DNA opening and initiation of transcription.</text>
</comment>
<evidence type="ECO:0000256" key="7">
    <source>
        <dbReference type="ARBA" id="ARBA00023242"/>
    </source>
</evidence>
<feature type="compositionally biased region" description="Low complexity" evidence="11">
    <location>
        <begin position="2058"/>
        <end position="2106"/>
    </location>
</feature>
<sequence length="2476" mass="271738">MGCTELYILPLIEDLSVLHINCRQSVVTSVSINGVGCNFSYQDSVRESLDLLKEGSVNNHPDLKRRWSMATAEDDEGELAIAIPKGMILPSLFTPHLIHEIQMDEDTINRASNVIDTVRETATPEPSTPQTPAAAPVLSSGVNFATLNVRIVFKLENPTAGVFFVGPDPINAPNPLPGATRLWLPCLDRLSERCTWDIDFIVPAFAPEEDLDEDVEGWSPDDYGDDEKVQVICSGDLLQQTRHPSVQTKTIFHYSIPVPTPAASISFVAGVFEVIKLKPQDYAIQEQGDDTETGERDDDEDDVAEKPSAAQIRGSIPDMFAFCPPGRASELRHTCAFMVKAMEFFMHEIGSYPFASFKMVFVEDAWAPTFTSASMAICSTSLLHPEDVIDQVYETRKLLTQALAQQWFGMHIVPKSWPDIWVIVGLTNFVSSLFLKRMFGNNEYRFRMKKDIERCCVIDKDRAPLYNPNIAYPIDQDDLDFIGLKAPLVLHMLDKRMSKGGSSLGLSRVIPKILVSVMSGELAHNAIGTHWFLKTCRKVSGLETKGFSDQWIYNSGCPIFFFSYHFNRKKMVVEINMRQSSTNGQVSDRSRAAMNTDHPPPTLFTGTMTARIHEADGTPYEHVLDIQDAGKRFEVQFNTKYKRIRRNTKRFQMKQAQAAQAAREAEEGGDIEDGLESLGFGAGLWEDEKEKDDWQVVEWGQGDETGAVSATFEWIRLDAEFEWLCQLRFEQPDFMWAAQLSKDRDVVAQYEAILALGSLPSPAASTSLLKTLLDTRCFFRVRMEAAYAIARCAIPQTEWVGLLHLTKTFQHKYCYPPTHATTFRLSDATIPCMPKPNDFSSLAEYYLQKVRQDIKVSMDERGYCPLKVRQFLLDLLRFNDNTGNVFSDNYYVSTLVSALGHSLIPDVTRGRGADDEDDEMFEHTDDQQGKEILEQAVREIDRYRTLDYLIPTYHNTVTVSCLQATARLMLAGVIPRDLKMYMMHTRFGNFSDVRLASFDALLLLGALDNYKASEYICNVIEQDPSPFIRFHVAQGLAEILGVFMARDGLEGHRELHDSLFEEDGSSGAKSLSSDKPALPALDIIRRQYGVQPVLRKEIWRILTSYPYLEHRILKYLLLFCDVLYPPGESILPKLKFRLSTTDDIMMRDPSPVFEQAPAPVPGYTASISNKPAGTPVHIVPSGSGALPRVSGETESVPIPAMAPELLAAVASSPMMQQSREQVQTPVPTPAPALAPTPAPAPAPTPKAPKSKPETTKAPKAPKPKPTAAPAYIPPPVPQVSKPIPMTPAPKVVTAPSPSLAPRIKEEPITSPTIPKHPVEPKPAATKPPAKKAEPKPKPPAPQPKLVTASSVVDKVPAPSLPVVQTMPKDHFRQCQKVLRKLGNNSSALHFRAPVDPIAENIPHYPEVIKHPMDLRTMKANLEGGRYASLQAFEADFRLMMSNCFLFNGVGSFVYTKGQELEEIFDDEWKEVMEIAGVKTPKGSSSSSSSMPATISMPSSYPPPQPRVTTSKPAPLLNDANPRSTASAPPPPLPKASKPSTPKPPVPVYTPPSVPLGVPSSSSSGTPTTSAHHKDKLSLTSSGQSVTPVSSSSSKIQSSGSSSSSSASKAADMAKAKRLLVRLQAVPCASEFKEPVDPILQGIPLYPKIITSPMDLGTIERKIDDKRYKNVREIKSDLDLVISNCRKFNARGCFVVDQSDLLEAEIEREWGSTFGDQVASGNDAGHASTTSTTNKVAPITVASSTSASSKSKSKASKVEVESKPPAKESPQPATTATRRPSATPKPKPVKAAEKVVEPPQEILQKHMDRILKKATGHKHSKPFLTPVDWKALNLPNYPVLIKNPMDYSTIGKKVKAGQYPNMDAFADDIRLVTQNCVNFNGLDHLFSQGGLMIVTMINKEVENAKKELHRLYPTSTSATAASTGSPAAGASAASKVKAGIAEELNGHRKIIDRLKGNGDFGVFAVPVDPIALGIPTYFDVIKHPMDFGTIEKKLIAGEYNSGEEVIQDVRLVFSNCATFNAPGDLVAAMGARLKKTWENMLKKEGLHNPKPAVASVRASPSHPTSSSSSKPKTESSPTPTSSAPKKSGTPGLASSSSKSKSAAAAAKMAPAYIPPSSPSSPHHNSNSNRRGSSTPAPTPLRKVTTAGASSSSSSSHNKHGGSLSANSTPASNSAAATFMASLAPPKHQPQHKGGSGSGGSKHSRHDLSSGSDLSDPDDDDDDASKSPSSGIQPIRLQPPQLMAPSSGSRHDSDSARKKKRERDHRAGSDDNDEDGEMSSSSHRRHRKEGSYSEGYASSSTSTRREHKYHPSSSGSSGIRLHLGGSGSRHDSDSGKKKKREREHYGVGSADEDEDGEQSNSSHKRRRREDSHSDDTGSHRDNREHREYREHREHKKHKKSRKHKKHKKRSSEDRDRDRDYGDRDRERGRDRERDRDRDRDRYYDEAGSGSDTGGRGGRSGRYDSDGGSDDGRKHYSPY</sequence>
<evidence type="ECO:0000256" key="5">
    <source>
        <dbReference type="ARBA" id="ARBA00023117"/>
    </source>
</evidence>
<feature type="region of interest" description="Disordered" evidence="11">
    <location>
        <begin position="1478"/>
        <end position="1608"/>
    </location>
</feature>
<evidence type="ECO:0000256" key="2">
    <source>
        <dbReference type="ARBA" id="ARBA00010937"/>
    </source>
</evidence>
<evidence type="ECO:0000256" key="6">
    <source>
        <dbReference type="ARBA" id="ARBA00023163"/>
    </source>
</evidence>
<dbReference type="GO" id="GO:0006367">
    <property type="term" value="P:transcription initiation at RNA polymerase II promoter"/>
    <property type="evidence" value="ECO:0007669"/>
    <property type="project" value="TreeGrafter"/>
</dbReference>
<keyword evidence="14" id="KW-1185">Reference proteome</keyword>
<keyword evidence="7" id="KW-0539">Nucleus</keyword>
<dbReference type="InterPro" id="IPR042097">
    <property type="entry name" value="Aminopeptidase_N-like_N_sf"/>
</dbReference>
<dbReference type="InterPro" id="IPR018359">
    <property type="entry name" value="Bromodomain_CS"/>
</dbReference>
<dbReference type="GO" id="GO:0016251">
    <property type="term" value="F:RNA polymerase II general transcription initiation factor activity"/>
    <property type="evidence" value="ECO:0007669"/>
    <property type="project" value="TreeGrafter"/>
</dbReference>
<accession>A0AAD4DIP9</accession>
<dbReference type="Gene3D" id="1.10.390.10">
    <property type="entry name" value="Neutral Protease Domain 2"/>
    <property type="match status" value="1"/>
</dbReference>
<evidence type="ECO:0000256" key="8">
    <source>
        <dbReference type="ARBA" id="ARBA00025346"/>
    </source>
</evidence>
<dbReference type="PROSITE" id="PS50014">
    <property type="entry name" value="BROMODOMAIN_2"/>
    <property type="match status" value="4"/>
</dbReference>
<evidence type="ECO:0000256" key="9">
    <source>
        <dbReference type="ARBA" id="ARBA00076306"/>
    </source>
</evidence>
<dbReference type="InterPro" id="IPR057345">
    <property type="entry name" value="Ig-like_TAF2"/>
</dbReference>
<comment type="subcellular location">
    <subcellularLocation>
        <location evidence="1">Nucleus</location>
    </subcellularLocation>
</comment>
<dbReference type="InterPro" id="IPR037813">
    <property type="entry name" value="TAF2"/>
</dbReference>
<feature type="compositionally biased region" description="Acidic residues" evidence="11">
    <location>
        <begin position="287"/>
        <end position="303"/>
    </location>
</feature>
<organism evidence="13 14">
    <name type="scientific">Linnemannia exigua</name>
    <dbReference type="NCBI Taxonomy" id="604196"/>
    <lineage>
        <taxon>Eukaryota</taxon>
        <taxon>Fungi</taxon>
        <taxon>Fungi incertae sedis</taxon>
        <taxon>Mucoromycota</taxon>
        <taxon>Mortierellomycotina</taxon>
        <taxon>Mortierellomycetes</taxon>
        <taxon>Mortierellales</taxon>
        <taxon>Mortierellaceae</taxon>
        <taxon>Linnemannia</taxon>
    </lineage>
</organism>
<evidence type="ECO:0000256" key="4">
    <source>
        <dbReference type="ARBA" id="ARBA00023015"/>
    </source>
</evidence>
<dbReference type="Pfam" id="PF25577">
    <property type="entry name" value="TPR_TAF2_C"/>
    <property type="match status" value="1"/>
</dbReference>
<dbReference type="SUPFAM" id="SSF63737">
    <property type="entry name" value="Leukotriene A4 hydrolase N-terminal domain"/>
    <property type="match status" value="1"/>
</dbReference>
<evidence type="ECO:0000256" key="3">
    <source>
        <dbReference type="ARBA" id="ARBA00017363"/>
    </source>
</evidence>